<evidence type="ECO:0000313" key="2">
    <source>
        <dbReference type="EMBL" id="KAL3421828.1"/>
    </source>
</evidence>
<reference evidence="2 3" key="1">
    <citation type="submission" date="2024-06" db="EMBL/GenBank/DDBJ databases">
        <title>Complete genome of Phlyctema vagabunda strain 19-DSS-EL-015.</title>
        <authorList>
            <person name="Fiorenzani C."/>
        </authorList>
    </citation>
    <scope>NUCLEOTIDE SEQUENCE [LARGE SCALE GENOMIC DNA]</scope>
    <source>
        <strain evidence="2 3">19-DSS-EL-015</strain>
    </source>
</reference>
<feature type="compositionally biased region" description="Basic and acidic residues" evidence="1">
    <location>
        <begin position="152"/>
        <end position="169"/>
    </location>
</feature>
<feature type="region of interest" description="Disordered" evidence="1">
    <location>
        <begin position="122"/>
        <end position="169"/>
    </location>
</feature>
<comment type="caution">
    <text evidence="2">The sequence shown here is derived from an EMBL/GenBank/DDBJ whole genome shotgun (WGS) entry which is preliminary data.</text>
</comment>
<dbReference type="EMBL" id="JBFCZG010000005">
    <property type="protein sequence ID" value="KAL3421828.1"/>
    <property type="molecule type" value="Genomic_DNA"/>
</dbReference>
<accession>A0ABR4PES1</accession>
<name>A0ABR4PES1_9HELO</name>
<evidence type="ECO:0000256" key="1">
    <source>
        <dbReference type="SAM" id="MobiDB-lite"/>
    </source>
</evidence>
<dbReference type="Proteomes" id="UP001629113">
    <property type="component" value="Unassembled WGS sequence"/>
</dbReference>
<gene>
    <name evidence="2" type="ORF">PVAG01_05984</name>
</gene>
<organism evidence="2 3">
    <name type="scientific">Phlyctema vagabunda</name>
    <dbReference type="NCBI Taxonomy" id="108571"/>
    <lineage>
        <taxon>Eukaryota</taxon>
        <taxon>Fungi</taxon>
        <taxon>Dikarya</taxon>
        <taxon>Ascomycota</taxon>
        <taxon>Pezizomycotina</taxon>
        <taxon>Leotiomycetes</taxon>
        <taxon>Helotiales</taxon>
        <taxon>Dermateaceae</taxon>
        <taxon>Phlyctema</taxon>
    </lineage>
</organism>
<protein>
    <submittedName>
        <fullName evidence="2">Uncharacterized protein</fullName>
    </submittedName>
</protein>
<evidence type="ECO:0000313" key="3">
    <source>
        <dbReference type="Proteomes" id="UP001629113"/>
    </source>
</evidence>
<proteinExistence type="predicted"/>
<sequence>MRRVRAANIQILERPIMDTEPVVKIDPRRATAKEVRETLARVTGEAKWLDKEFWAFFLTKRHLLLNEIARELPRKDWEDPEVAIEVESVFITRAPKALPAWAVSVTEHPRIVGWMRRQHWKNNKNKTPLAQTPVEEGGVPQLGGGHEPLLPRQERSQEPESSKYWKDVM</sequence>
<keyword evidence="3" id="KW-1185">Reference proteome</keyword>